<dbReference type="InterPro" id="IPR018246">
    <property type="entry name" value="AP_endonuc_F2_Zn_BS"/>
</dbReference>
<sequence length="281" mass="30119">MPIIGAHVSAAGGLHKAIENATKIGASCIQIFGSSPRTYEVKTPAAEEVKKYQEGLKQSGLGPVFLHAAYLVNLASPNGYVRAQSIKNLAGHLRIAELVGAQGLIFHIGSGKDSARERAIAQTVAGMKEVLKSVPGKAWLVMENTAGGGNSIGDTAEEIGAVLKKVKSNRVRVCIDTAHAFEAGMIDEYAPAKVKKFLDELDKHIGFKDVVAWHINDSKTPANSHHDRHANIGEGHIGLAGFKNLAKDSRMKTMPWILEVPGFKDEGPDARNIEILKSCCK</sequence>
<evidence type="ECO:0000256" key="5">
    <source>
        <dbReference type="ARBA" id="ARBA00022833"/>
    </source>
</evidence>
<keyword evidence="4 7" id="KW-0378">Hydrolase</keyword>
<feature type="binding site" evidence="7">
    <location>
        <position position="214"/>
    </location>
    <ligand>
        <name>Zn(2+)</name>
        <dbReference type="ChEBI" id="CHEBI:29105"/>
        <label>2</label>
    </ligand>
</feature>
<feature type="domain" description="Xylose isomerase-like TIM barrel" evidence="8">
    <location>
        <begin position="19"/>
        <end position="277"/>
    </location>
</feature>
<dbReference type="CDD" id="cd00019">
    <property type="entry name" value="AP2Ec"/>
    <property type="match status" value="1"/>
</dbReference>
<dbReference type="PROSITE" id="PS00731">
    <property type="entry name" value="AP_NUCLEASE_F2_3"/>
    <property type="match status" value="1"/>
</dbReference>
<comment type="function">
    <text evidence="7">Endonuclease IV plays a role in DNA repair. It cleaves phosphodiester bonds at apurinic or apyrimidinic (AP) sites, generating a 3'-hydroxyl group and a 5'-terminal sugar phosphate.</text>
</comment>
<feature type="binding site" evidence="7">
    <location>
        <position position="143"/>
    </location>
    <ligand>
        <name>Zn(2+)</name>
        <dbReference type="ChEBI" id="CHEBI:29105"/>
        <label>1</label>
    </ligand>
</feature>
<dbReference type="NCBIfam" id="TIGR00587">
    <property type="entry name" value="nfo"/>
    <property type="match status" value="1"/>
</dbReference>
<dbReference type="GO" id="GO:0008270">
    <property type="term" value="F:zinc ion binding"/>
    <property type="evidence" value="ECO:0007669"/>
    <property type="project" value="UniProtKB-UniRule"/>
</dbReference>
<comment type="caution">
    <text evidence="9">The sequence shown here is derived from an EMBL/GenBank/DDBJ whole genome shotgun (WGS) entry which is preliminary data.</text>
</comment>
<name>A0A1F5RVQ0_9BACT</name>
<dbReference type="InterPro" id="IPR001719">
    <property type="entry name" value="AP_endonuc_2"/>
</dbReference>
<feature type="binding site" evidence="7">
    <location>
        <position position="227"/>
    </location>
    <ligand>
        <name>Zn(2+)</name>
        <dbReference type="ChEBI" id="CHEBI:29105"/>
        <label>3</label>
    </ligand>
</feature>
<dbReference type="GO" id="GO:0006284">
    <property type="term" value="P:base-excision repair"/>
    <property type="evidence" value="ECO:0007669"/>
    <property type="project" value="TreeGrafter"/>
</dbReference>
<feature type="binding site" evidence="7">
    <location>
        <position position="107"/>
    </location>
    <ligand>
        <name>Zn(2+)</name>
        <dbReference type="ChEBI" id="CHEBI:29105"/>
        <label>1</label>
    </ligand>
</feature>
<feature type="binding site" evidence="7">
    <location>
        <position position="143"/>
    </location>
    <ligand>
        <name>Zn(2+)</name>
        <dbReference type="ChEBI" id="CHEBI:29105"/>
        <label>2</label>
    </ligand>
</feature>
<evidence type="ECO:0000256" key="1">
    <source>
        <dbReference type="ARBA" id="ARBA00005340"/>
    </source>
</evidence>
<keyword evidence="7" id="KW-0540">Nuclease</keyword>
<dbReference type="PROSITE" id="PS51432">
    <property type="entry name" value="AP_NUCLEASE_F2_4"/>
    <property type="match status" value="1"/>
</dbReference>
<evidence type="ECO:0000313" key="10">
    <source>
        <dbReference type="Proteomes" id="UP000177878"/>
    </source>
</evidence>
<protein>
    <recommendedName>
        <fullName evidence="7">Probable endonuclease 4</fullName>
        <ecNumber evidence="7">3.1.21.2</ecNumber>
    </recommendedName>
    <alternativeName>
        <fullName evidence="7">Endodeoxyribonuclease IV</fullName>
    </alternativeName>
    <alternativeName>
        <fullName evidence="7">Endonuclease IV</fullName>
    </alternativeName>
</protein>
<reference evidence="9 10" key="1">
    <citation type="journal article" date="2016" name="Nat. Commun.">
        <title>Thousands of microbial genomes shed light on interconnected biogeochemical processes in an aquifer system.</title>
        <authorList>
            <person name="Anantharaman K."/>
            <person name="Brown C.T."/>
            <person name="Hug L.A."/>
            <person name="Sharon I."/>
            <person name="Castelle C.J."/>
            <person name="Probst A.J."/>
            <person name="Thomas B.C."/>
            <person name="Singh A."/>
            <person name="Wilkins M.J."/>
            <person name="Karaoz U."/>
            <person name="Brodie E.L."/>
            <person name="Williams K.H."/>
            <person name="Hubbard S.S."/>
            <person name="Banfield J.F."/>
        </authorList>
    </citation>
    <scope>NUCLEOTIDE SEQUENCE [LARGE SCALE GENOMIC DNA]</scope>
</reference>
<proteinExistence type="inferred from homology"/>
<evidence type="ECO:0000256" key="4">
    <source>
        <dbReference type="ARBA" id="ARBA00022801"/>
    </source>
</evidence>
<dbReference type="GO" id="GO:0008081">
    <property type="term" value="F:phosphoric diester hydrolase activity"/>
    <property type="evidence" value="ECO:0007669"/>
    <property type="project" value="TreeGrafter"/>
</dbReference>
<dbReference type="PANTHER" id="PTHR21445:SF0">
    <property type="entry name" value="APURINIC-APYRIMIDINIC ENDONUCLEASE"/>
    <property type="match status" value="1"/>
</dbReference>
<comment type="cofactor">
    <cofactor evidence="7">
        <name>Zn(2+)</name>
        <dbReference type="ChEBI" id="CHEBI:29105"/>
    </cofactor>
    <text evidence="7">Binds 3 Zn(2+) ions.</text>
</comment>
<evidence type="ECO:0000256" key="2">
    <source>
        <dbReference type="ARBA" id="ARBA00022723"/>
    </source>
</evidence>
<keyword evidence="6 7" id="KW-0234">DNA repair</keyword>
<feature type="binding site" evidence="7">
    <location>
        <position position="179"/>
    </location>
    <ligand>
        <name>Zn(2+)</name>
        <dbReference type="ChEBI" id="CHEBI:29105"/>
        <label>3</label>
    </ligand>
</feature>
<accession>A0A1F5RVQ0</accession>
<dbReference type="HAMAP" id="MF_00152">
    <property type="entry name" value="Nfo"/>
    <property type="match status" value="1"/>
</dbReference>
<feature type="binding site" evidence="7">
    <location>
        <position position="176"/>
    </location>
    <ligand>
        <name>Zn(2+)</name>
        <dbReference type="ChEBI" id="CHEBI:29105"/>
        <label>2</label>
    </ligand>
</feature>
<dbReference type="InterPro" id="IPR036237">
    <property type="entry name" value="Xyl_isomerase-like_sf"/>
</dbReference>
<comment type="similarity">
    <text evidence="1 7">Belongs to the AP endonuclease 2 family.</text>
</comment>
<keyword evidence="7" id="KW-0255">Endonuclease</keyword>
<organism evidence="9 10">
    <name type="scientific">Candidatus Falkowbacteria bacterium RIFCSPLOWO2_02_FULL_45_15</name>
    <dbReference type="NCBI Taxonomy" id="1797988"/>
    <lineage>
        <taxon>Bacteria</taxon>
        <taxon>Candidatus Falkowiibacteriota</taxon>
    </lineage>
</organism>
<comment type="catalytic activity">
    <reaction evidence="7">
        <text>Endonucleolytic cleavage to 5'-phosphooligonucleotide end-products.</text>
        <dbReference type="EC" id="3.1.21.2"/>
    </reaction>
</comment>
<dbReference type="InterPro" id="IPR013022">
    <property type="entry name" value="Xyl_isomerase-like_TIM-brl"/>
</dbReference>
<dbReference type="Gene3D" id="3.20.20.150">
    <property type="entry name" value="Divalent-metal-dependent TIM barrel enzymes"/>
    <property type="match status" value="1"/>
</dbReference>
<dbReference type="SMART" id="SM00518">
    <property type="entry name" value="AP2Ec"/>
    <property type="match status" value="1"/>
</dbReference>
<evidence type="ECO:0000256" key="7">
    <source>
        <dbReference type="HAMAP-Rule" id="MF_00152"/>
    </source>
</evidence>
<dbReference type="Pfam" id="PF01261">
    <property type="entry name" value="AP_endonuc_2"/>
    <property type="match status" value="1"/>
</dbReference>
<keyword evidence="2 7" id="KW-0479">Metal-binding</keyword>
<dbReference type="PANTHER" id="PTHR21445">
    <property type="entry name" value="ENDONUCLEASE IV ENDODEOXYRIBONUCLEASE IV"/>
    <property type="match status" value="1"/>
</dbReference>
<dbReference type="Proteomes" id="UP000177878">
    <property type="component" value="Unassembled WGS sequence"/>
</dbReference>
<gene>
    <name evidence="7" type="primary">nfo</name>
    <name evidence="9" type="ORF">A3I35_04230</name>
</gene>
<dbReference type="EC" id="3.1.21.2" evidence="7"/>
<keyword evidence="5 7" id="KW-0862">Zinc</keyword>
<evidence type="ECO:0000313" key="9">
    <source>
        <dbReference type="EMBL" id="OGF18500.1"/>
    </source>
</evidence>
<feature type="binding site" evidence="7">
    <location>
        <position position="259"/>
    </location>
    <ligand>
        <name>Zn(2+)</name>
        <dbReference type="ChEBI" id="CHEBI:29105"/>
        <label>2</label>
    </ligand>
</feature>
<feature type="binding site" evidence="7">
    <location>
        <position position="229"/>
    </location>
    <ligand>
        <name>Zn(2+)</name>
        <dbReference type="ChEBI" id="CHEBI:29105"/>
        <label>3</label>
    </ligand>
</feature>
<dbReference type="GO" id="GO:0008833">
    <property type="term" value="F:deoxyribonuclease IV (phage-T4-induced) activity"/>
    <property type="evidence" value="ECO:0007669"/>
    <property type="project" value="UniProtKB-UniRule"/>
</dbReference>
<dbReference type="FunFam" id="3.20.20.150:FF:000001">
    <property type="entry name" value="Probable endonuclease 4"/>
    <property type="match status" value="1"/>
</dbReference>
<keyword evidence="3 7" id="KW-0227">DNA damage</keyword>
<dbReference type="GO" id="GO:0003906">
    <property type="term" value="F:DNA-(apurinic or apyrimidinic site) endonuclease activity"/>
    <property type="evidence" value="ECO:0007669"/>
    <property type="project" value="TreeGrafter"/>
</dbReference>
<evidence type="ECO:0000256" key="3">
    <source>
        <dbReference type="ARBA" id="ARBA00022763"/>
    </source>
</evidence>
<dbReference type="GO" id="GO:0003677">
    <property type="term" value="F:DNA binding"/>
    <property type="evidence" value="ECO:0007669"/>
    <property type="project" value="InterPro"/>
</dbReference>
<dbReference type="AlphaFoldDB" id="A0A1F5RVQ0"/>
<dbReference type="STRING" id="1797988.A3I35_04230"/>
<evidence type="ECO:0000259" key="8">
    <source>
        <dbReference type="Pfam" id="PF01261"/>
    </source>
</evidence>
<dbReference type="EMBL" id="MFFV01000055">
    <property type="protein sequence ID" value="OGF18500.1"/>
    <property type="molecule type" value="Genomic_DNA"/>
</dbReference>
<feature type="binding site" evidence="7">
    <location>
        <position position="67"/>
    </location>
    <ligand>
        <name>Zn(2+)</name>
        <dbReference type="ChEBI" id="CHEBI:29105"/>
        <label>1</label>
    </ligand>
</feature>
<evidence type="ECO:0000256" key="6">
    <source>
        <dbReference type="ARBA" id="ARBA00023204"/>
    </source>
</evidence>
<dbReference type="SUPFAM" id="SSF51658">
    <property type="entry name" value="Xylose isomerase-like"/>
    <property type="match status" value="1"/>
</dbReference>